<organism evidence="1 2">
    <name type="scientific">Streptomyces echinoruber</name>
    <dbReference type="NCBI Taxonomy" id="68898"/>
    <lineage>
        <taxon>Bacteria</taxon>
        <taxon>Bacillati</taxon>
        <taxon>Actinomycetota</taxon>
        <taxon>Actinomycetes</taxon>
        <taxon>Kitasatosporales</taxon>
        <taxon>Streptomycetaceae</taxon>
        <taxon>Streptomyces</taxon>
    </lineage>
</organism>
<dbReference type="Proteomes" id="UP000623010">
    <property type="component" value="Unassembled WGS sequence"/>
</dbReference>
<evidence type="ECO:0000313" key="2">
    <source>
        <dbReference type="Proteomes" id="UP000623010"/>
    </source>
</evidence>
<evidence type="ECO:0000313" key="1">
    <source>
        <dbReference type="EMBL" id="GGZ98948.1"/>
    </source>
</evidence>
<name>A0A918VIC2_9ACTN</name>
<sequence>MREETCEPAGTSSGAVVHLRSDGDLSVAHWLLRAADSRDTACDEWARQGVALLRCGGLFTTIRIPAPIVFAAAGTEDREGVSAYLTRALHGGPVFADQTAAWFYCLVPTSTCHRWSKPQTDCFGRNTYVGVPHPDCDVHHPTARSYWSVPMDRPGDLCRPDAVAQLVDFGRLRVLETASEPVRAGSGQR</sequence>
<proteinExistence type="predicted"/>
<dbReference type="EMBL" id="BMWH01000018">
    <property type="protein sequence ID" value="GGZ98948.1"/>
    <property type="molecule type" value="Genomic_DNA"/>
</dbReference>
<dbReference type="RefSeq" id="WP_190059058.1">
    <property type="nucleotide sequence ID" value="NZ_BMWH01000018.1"/>
</dbReference>
<dbReference type="AlphaFoldDB" id="A0A918VIC2"/>
<gene>
    <name evidence="1" type="ORF">GCM10010389_42690</name>
</gene>
<protein>
    <submittedName>
        <fullName evidence="1">Uncharacterized protein</fullName>
    </submittedName>
</protein>
<accession>A0A918VIC2</accession>
<reference evidence="1" key="2">
    <citation type="submission" date="2020-09" db="EMBL/GenBank/DDBJ databases">
        <authorList>
            <person name="Sun Q."/>
            <person name="Ohkuma M."/>
        </authorList>
    </citation>
    <scope>NUCLEOTIDE SEQUENCE</scope>
    <source>
        <strain evidence="1">JCM 5016</strain>
    </source>
</reference>
<reference evidence="1" key="1">
    <citation type="journal article" date="2014" name="Int. J. Syst. Evol. Microbiol.">
        <title>Complete genome sequence of Corynebacterium casei LMG S-19264T (=DSM 44701T), isolated from a smear-ripened cheese.</title>
        <authorList>
            <consortium name="US DOE Joint Genome Institute (JGI-PGF)"/>
            <person name="Walter F."/>
            <person name="Albersmeier A."/>
            <person name="Kalinowski J."/>
            <person name="Ruckert C."/>
        </authorList>
    </citation>
    <scope>NUCLEOTIDE SEQUENCE</scope>
    <source>
        <strain evidence="1">JCM 5016</strain>
    </source>
</reference>
<keyword evidence="2" id="KW-1185">Reference proteome</keyword>
<comment type="caution">
    <text evidence="1">The sequence shown here is derived from an EMBL/GenBank/DDBJ whole genome shotgun (WGS) entry which is preliminary data.</text>
</comment>